<reference evidence="1" key="1">
    <citation type="journal article" date="2023" name="Comput. Struct. Biotechnol. J.">
        <title>Discovery of a novel marine Bacteroidetes with a rich repertoire of carbohydrate-active enzymes.</title>
        <authorList>
            <person name="Chen B."/>
            <person name="Liu G."/>
            <person name="Chen Q."/>
            <person name="Wang H."/>
            <person name="Liu L."/>
            <person name="Tang K."/>
        </authorList>
    </citation>
    <scope>NUCLEOTIDE SEQUENCE</scope>
    <source>
        <strain evidence="1">TK19036</strain>
    </source>
</reference>
<evidence type="ECO:0000313" key="1">
    <source>
        <dbReference type="EMBL" id="WKN34922.1"/>
    </source>
</evidence>
<gene>
    <name evidence="1" type="ORF">K4G66_21335</name>
</gene>
<reference evidence="1" key="2">
    <citation type="journal article" date="2024" name="Antonie Van Leeuwenhoek">
        <title>Roseihalotalea indica gen. nov., sp. nov., a halophilic Bacteroidetes from mesopelagic Southwest Indian Ocean with higher carbohydrate metabolic potential.</title>
        <authorList>
            <person name="Chen B."/>
            <person name="Zhang M."/>
            <person name="Lin D."/>
            <person name="Ye J."/>
            <person name="Tang K."/>
        </authorList>
    </citation>
    <scope>NUCLEOTIDE SEQUENCE</scope>
    <source>
        <strain evidence="1">TK19036</strain>
    </source>
</reference>
<dbReference type="EMBL" id="CP120682">
    <property type="protein sequence ID" value="WKN34922.1"/>
    <property type="molecule type" value="Genomic_DNA"/>
</dbReference>
<protein>
    <submittedName>
        <fullName evidence="1">Uncharacterized protein</fullName>
    </submittedName>
</protein>
<accession>A0AA49GIN9</accession>
<sequence>MRTHFAIGFLLLYGIAMLRPIAPILEYQLNRDYIANVLCVNKDKPITVCEGSCYLAKRLKQEQQKEQAAPQIQLKDYPIGWITLLAVQFPLAKSEKTTPILHYEYYAFLASLALFHPPQA</sequence>
<proteinExistence type="predicted"/>
<organism evidence="1">
    <name type="scientific">Roseihalotalea indica</name>
    <dbReference type="NCBI Taxonomy" id="2867963"/>
    <lineage>
        <taxon>Bacteria</taxon>
        <taxon>Pseudomonadati</taxon>
        <taxon>Bacteroidota</taxon>
        <taxon>Cytophagia</taxon>
        <taxon>Cytophagales</taxon>
        <taxon>Catalimonadaceae</taxon>
        <taxon>Roseihalotalea</taxon>
    </lineage>
</organism>
<name>A0AA49GIN9_9BACT</name>
<dbReference type="AlphaFoldDB" id="A0AA49GIN9"/>